<dbReference type="EMBL" id="CP090041">
    <property type="protein sequence ID" value="UPL03543.1"/>
    <property type="molecule type" value="Genomic_DNA"/>
</dbReference>
<name>A0ACD3ZRG8_FUSSC</name>
<sequence length="508" mass="55445">MPRPETPDTQGSSPGMSTPDSHPHSTPPTDLRGLDSDSATSRFAIGRQLAIMSQNNESPSLRGARIWAASNARSGGHDQPSSSPASDSPWNRVSGGSSSTVVPPRSHPSGTNVLSYAPAGSSIEQQEPALQSRVAQFLLQNPPPGAPLRQPTTPLGAPLRQPTTPPADHATSTNTRQDFDASIWDGLSRFSHLTMNESPAPRRVQAPETPQQPQYHPVWNNQKFDNQSFDNHNSAESVIFQSPPAQQESSSSPRGFRPMAAISHNDRAFGARINPREVLTADPRAFSTNYRGEHSVRNASVDDLPFEQNCALWVTNLPPDVTYQQLLAQIRNVGRIWCTVINAPDYERHNTAAAKVVFFTPGPAQCLLQKSLTQGLEVNGYAVKVTHNRVKYGSQTLTGNASRVLIVTGKTTFVNPESLTEFFKARFVFEVDEIIELINQGNRHKGGRSVVEYKFGSFRCQAQMGKMALEKDRPEGFEKVDFGPDPCEVGDTLASYGIAAERIQGKGI</sequence>
<accession>A0ACD3ZRG8</accession>
<evidence type="ECO:0000313" key="2">
    <source>
        <dbReference type="Proteomes" id="UP000830768"/>
    </source>
</evidence>
<organism evidence="1 2">
    <name type="scientific">Fusarium solani subsp. cucurbitae</name>
    <name type="common">Neocosmosporum cucurbitae</name>
    <dbReference type="NCBI Taxonomy" id="2747967"/>
    <lineage>
        <taxon>Eukaryota</taxon>
        <taxon>Fungi</taxon>
        <taxon>Dikarya</taxon>
        <taxon>Ascomycota</taxon>
        <taxon>Pezizomycotina</taxon>
        <taxon>Sordariomycetes</taxon>
        <taxon>Hypocreomycetidae</taxon>
        <taxon>Hypocreales</taxon>
        <taxon>Nectriaceae</taxon>
        <taxon>Fusarium</taxon>
        <taxon>Fusarium solani species complex</taxon>
    </lineage>
</organism>
<gene>
    <name evidence="1" type="ORF">LCI18_014477</name>
</gene>
<keyword evidence="2" id="KW-1185">Reference proteome</keyword>
<proteinExistence type="predicted"/>
<dbReference type="Proteomes" id="UP000830768">
    <property type="component" value="Chromosome 13"/>
</dbReference>
<evidence type="ECO:0000313" key="1">
    <source>
        <dbReference type="EMBL" id="UPL03543.1"/>
    </source>
</evidence>
<protein>
    <submittedName>
        <fullName evidence="1">Uncharacterized protein</fullName>
    </submittedName>
</protein>
<reference evidence="1" key="1">
    <citation type="submission" date="2021-11" db="EMBL/GenBank/DDBJ databases">
        <title>Fusarium solani-melongenae Genome sequencing and assembly.</title>
        <authorList>
            <person name="Xie S."/>
            <person name="Huang L."/>
            <person name="Zhang X."/>
        </authorList>
    </citation>
    <scope>NUCLEOTIDE SEQUENCE</scope>
    <source>
        <strain evidence="1">CRI 24-3</strain>
    </source>
</reference>